<evidence type="ECO:0000256" key="1">
    <source>
        <dbReference type="SAM" id="MobiDB-lite"/>
    </source>
</evidence>
<dbReference type="EMBL" id="BMRB01000001">
    <property type="protein sequence ID" value="GGS15255.1"/>
    <property type="molecule type" value="Genomic_DNA"/>
</dbReference>
<evidence type="ECO:0000313" key="2">
    <source>
        <dbReference type="EMBL" id="GGS15255.1"/>
    </source>
</evidence>
<dbReference type="GO" id="GO:0003677">
    <property type="term" value="F:DNA binding"/>
    <property type="evidence" value="ECO:0007669"/>
    <property type="project" value="InterPro"/>
</dbReference>
<feature type="region of interest" description="Disordered" evidence="1">
    <location>
        <begin position="95"/>
        <end position="171"/>
    </location>
</feature>
<reference evidence="2" key="1">
    <citation type="journal article" date="2014" name="Int. J. Syst. Evol. Microbiol.">
        <title>Complete genome sequence of Corynebacterium casei LMG S-19264T (=DSM 44701T), isolated from a smear-ripened cheese.</title>
        <authorList>
            <consortium name="US DOE Joint Genome Institute (JGI-PGF)"/>
            <person name="Walter F."/>
            <person name="Albersmeier A."/>
            <person name="Kalinowski J."/>
            <person name="Ruckert C."/>
        </authorList>
    </citation>
    <scope>NUCLEOTIDE SEQUENCE</scope>
    <source>
        <strain evidence="2">JCM 3276</strain>
    </source>
</reference>
<dbReference type="Proteomes" id="UP000660680">
    <property type="component" value="Unassembled WGS sequence"/>
</dbReference>
<accession>A0A918L6R3</accession>
<sequence>MKTPEEWMREFEGRIADAKAKAAAIQQGLANAGGSASSPDGAVTVSVAPTGALTDLRLTPAAMGKSPAALSAEIMATARKAQRSAANQVAETFAAAAGAGSETYRMITEYLPPEEEPAPEPARPEQARFVPQPLVDETPPPPPPPARPRRPAPPPTDDDDGDFSDESIYRK</sequence>
<protein>
    <recommendedName>
        <fullName evidence="4">YbaB/EbfC DNA-binding family protein</fullName>
    </recommendedName>
</protein>
<organism evidence="2 3">
    <name type="scientific">Actinokineospora fastidiosa</name>
    <dbReference type="NCBI Taxonomy" id="1816"/>
    <lineage>
        <taxon>Bacteria</taxon>
        <taxon>Bacillati</taxon>
        <taxon>Actinomycetota</taxon>
        <taxon>Actinomycetes</taxon>
        <taxon>Pseudonocardiales</taxon>
        <taxon>Pseudonocardiaceae</taxon>
        <taxon>Actinokineospora</taxon>
    </lineage>
</organism>
<dbReference type="Gene3D" id="3.30.1310.10">
    <property type="entry name" value="Nucleoid-associated protein YbaB-like domain"/>
    <property type="match status" value="1"/>
</dbReference>
<feature type="compositionally biased region" description="Acidic residues" evidence="1">
    <location>
        <begin position="156"/>
        <end position="165"/>
    </location>
</feature>
<name>A0A918L6R3_9PSEU</name>
<comment type="caution">
    <text evidence="2">The sequence shown here is derived from an EMBL/GenBank/DDBJ whole genome shotgun (WGS) entry which is preliminary data.</text>
</comment>
<evidence type="ECO:0008006" key="4">
    <source>
        <dbReference type="Google" id="ProtNLM"/>
    </source>
</evidence>
<proteinExistence type="predicted"/>
<feature type="compositionally biased region" description="Pro residues" evidence="1">
    <location>
        <begin position="138"/>
        <end position="155"/>
    </location>
</feature>
<reference evidence="2" key="2">
    <citation type="submission" date="2020-09" db="EMBL/GenBank/DDBJ databases">
        <authorList>
            <person name="Sun Q."/>
            <person name="Ohkuma M."/>
        </authorList>
    </citation>
    <scope>NUCLEOTIDE SEQUENCE</scope>
    <source>
        <strain evidence="2">JCM 3276</strain>
    </source>
</reference>
<dbReference type="InterPro" id="IPR004401">
    <property type="entry name" value="YbaB/EbfC"/>
</dbReference>
<dbReference type="AlphaFoldDB" id="A0A918L6R3"/>
<keyword evidence="3" id="KW-1185">Reference proteome</keyword>
<dbReference type="SUPFAM" id="SSF82607">
    <property type="entry name" value="YbaB-like"/>
    <property type="match status" value="1"/>
</dbReference>
<dbReference type="RefSeq" id="WP_189208558.1">
    <property type="nucleotide sequence ID" value="NZ_BMRB01000001.1"/>
</dbReference>
<dbReference type="Pfam" id="PF02575">
    <property type="entry name" value="YbaB_DNA_bd"/>
    <property type="match status" value="1"/>
</dbReference>
<gene>
    <name evidence="2" type="ORF">GCM10010171_04060</name>
</gene>
<evidence type="ECO:0000313" key="3">
    <source>
        <dbReference type="Proteomes" id="UP000660680"/>
    </source>
</evidence>
<dbReference type="InterPro" id="IPR036894">
    <property type="entry name" value="YbaB-like_sf"/>
</dbReference>